<dbReference type="RefSeq" id="XP_021273978.1">
    <property type="nucleotide sequence ID" value="XM_021418303.1"/>
</dbReference>
<feature type="region of interest" description="Disordered" evidence="1">
    <location>
        <begin position="1"/>
        <end position="34"/>
    </location>
</feature>
<proteinExistence type="predicted"/>
<reference evidence="3" key="1">
    <citation type="submission" date="2025-08" db="UniProtKB">
        <authorList>
            <consortium name="RefSeq"/>
        </authorList>
    </citation>
    <scope>IDENTIFICATION</scope>
    <source>
        <tissue evidence="3">Leaf</tissue>
    </source>
</reference>
<accession>A0A6J0ZGA8</accession>
<dbReference type="PANTHER" id="PTHR36765:SF1">
    <property type="entry name" value="EXPRESSED PROTEIN"/>
    <property type="match status" value="1"/>
</dbReference>
<gene>
    <name evidence="3" type="primary">LOC110409070</name>
</gene>
<dbReference type="GeneID" id="110409070"/>
<dbReference type="Proteomes" id="UP000504621">
    <property type="component" value="Unplaced"/>
</dbReference>
<feature type="compositionally biased region" description="Low complexity" evidence="1">
    <location>
        <begin position="51"/>
        <end position="84"/>
    </location>
</feature>
<feature type="region of interest" description="Disordered" evidence="1">
    <location>
        <begin position="51"/>
        <end position="101"/>
    </location>
</feature>
<evidence type="ECO:0000313" key="2">
    <source>
        <dbReference type="Proteomes" id="UP000504621"/>
    </source>
</evidence>
<dbReference type="AlphaFoldDB" id="A0A6J0ZGA8"/>
<evidence type="ECO:0000313" key="3">
    <source>
        <dbReference type="RefSeq" id="XP_021273978.1"/>
    </source>
</evidence>
<dbReference type="PANTHER" id="PTHR36765">
    <property type="entry name" value="EXPRESSED PROTEIN"/>
    <property type="match status" value="1"/>
</dbReference>
<name>A0A6J0ZGA8_9ROSI</name>
<keyword evidence="2" id="KW-1185">Reference proteome</keyword>
<organism evidence="2 3">
    <name type="scientific">Herrania umbratica</name>
    <dbReference type="NCBI Taxonomy" id="108875"/>
    <lineage>
        <taxon>Eukaryota</taxon>
        <taxon>Viridiplantae</taxon>
        <taxon>Streptophyta</taxon>
        <taxon>Embryophyta</taxon>
        <taxon>Tracheophyta</taxon>
        <taxon>Spermatophyta</taxon>
        <taxon>Magnoliopsida</taxon>
        <taxon>eudicotyledons</taxon>
        <taxon>Gunneridae</taxon>
        <taxon>Pentapetalae</taxon>
        <taxon>rosids</taxon>
        <taxon>malvids</taxon>
        <taxon>Malvales</taxon>
        <taxon>Malvaceae</taxon>
        <taxon>Byttnerioideae</taxon>
        <taxon>Herrania</taxon>
    </lineage>
</organism>
<sequence>MPAVIAEALAMKGPRPTSSGSGSSSGEEDGDAEWKAAIQSIAAATTATFTPIGFNTSFSNSSTTTTTTKAKTTRNNSVSRPTPDTLDDDADDGEKKQQPQKLKHFQIKAQKLLDEMLEKSLVIVKDANNVPDDDSVENEGGVRLFKNSALGIVFDCGDDIQRPTKRPKILPGTGIDENSKETTTAVYSSGWERYIGCSKTIKPEIIS</sequence>
<evidence type="ECO:0000256" key="1">
    <source>
        <dbReference type="SAM" id="MobiDB-lite"/>
    </source>
</evidence>
<protein>
    <submittedName>
        <fullName evidence="3">Uncharacterized protein LOC110409070 isoform X3</fullName>
    </submittedName>
</protein>